<dbReference type="NCBIfam" id="TIGR02595">
    <property type="entry name" value="PEP_CTERM"/>
    <property type="match status" value="1"/>
</dbReference>
<sequence length="239" mass="25044">AGASGSTAIAKDSALFVDWASGWTDYIVGQDAAASWQTPEKALGAAVGDSYDIVSLGNGGSIILTFDQPIMDGSGYDFAVFENSFSYTFLELAWVEVSSNGSDFFRFDNYSYTPSAVGAFGSVDPTNIHGLAGKYRQGFGTGFDLAELVGISGLDVNNIGYVRLLDILGNGSEFDSLGNKIYDPYKTTGSAGFDLDAIGVINQNRLAAVPVPASLWLFGGALFGFAGMRRQSAAPAIAV</sequence>
<dbReference type="RefSeq" id="WP_256616492.1">
    <property type="nucleotide sequence ID" value="NZ_JANIBK010000121.1"/>
</dbReference>
<accession>A0ABT1U897</accession>
<dbReference type="InterPro" id="IPR022472">
    <property type="entry name" value="VPLPA-CTERM"/>
</dbReference>
<feature type="domain" description="Ice-binding protein C-terminal" evidence="1">
    <location>
        <begin position="208"/>
        <end position="230"/>
    </location>
</feature>
<gene>
    <name evidence="2" type="ORF">NP596_16525</name>
</gene>
<name>A0ABT1U897_9GAMM</name>
<dbReference type="Pfam" id="PF07589">
    <property type="entry name" value="PEP-CTERM"/>
    <property type="match status" value="1"/>
</dbReference>
<proteinExistence type="predicted"/>
<reference evidence="2 3" key="1">
    <citation type="submission" date="2022-07" db="EMBL/GenBank/DDBJ databases">
        <title>Methylomonas rivi sp. nov., Methylomonas rosea sp. nov., Methylomonas aureus sp. nov. and Methylomonas subterranea sp. nov., four novel methanotrophs isolated from a freshwater creek and the deep terrestrial subsurface.</title>
        <authorList>
            <person name="Abin C."/>
            <person name="Sankaranarayanan K."/>
            <person name="Garner C."/>
            <person name="Sindelar R."/>
            <person name="Kotary K."/>
            <person name="Garner R."/>
            <person name="Barclay S."/>
            <person name="Lawson P."/>
            <person name="Krumholz L."/>
        </authorList>
    </citation>
    <scope>NUCLEOTIDE SEQUENCE [LARGE SCALE GENOMIC DNA]</scope>
    <source>
        <strain evidence="2 3">WSC-6</strain>
    </source>
</reference>
<feature type="non-terminal residue" evidence="2">
    <location>
        <position position="1"/>
    </location>
</feature>
<evidence type="ECO:0000313" key="3">
    <source>
        <dbReference type="Proteomes" id="UP001524586"/>
    </source>
</evidence>
<evidence type="ECO:0000313" key="2">
    <source>
        <dbReference type="EMBL" id="MCQ8130065.1"/>
    </source>
</evidence>
<dbReference type="EMBL" id="JANIBK010000121">
    <property type="protein sequence ID" value="MCQ8130065.1"/>
    <property type="molecule type" value="Genomic_DNA"/>
</dbReference>
<protein>
    <submittedName>
        <fullName evidence="2">VPLPA-CTERM sorting domain-containing protein</fullName>
    </submittedName>
</protein>
<dbReference type="Proteomes" id="UP001524586">
    <property type="component" value="Unassembled WGS sequence"/>
</dbReference>
<organism evidence="2 3">
    <name type="scientific">Methylomonas rivi</name>
    <dbReference type="NCBI Taxonomy" id="2952226"/>
    <lineage>
        <taxon>Bacteria</taxon>
        <taxon>Pseudomonadati</taxon>
        <taxon>Pseudomonadota</taxon>
        <taxon>Gammaproteobacteria</taxon>
        <taxon>Methylococcales</taxon>
        <taxon>Methylococcaceae</taxon>
        <taxon>Methylomonas</taxon>
    </lineage>
</organism>
<keyword evidence="3" id="KW-1185">Reference proteome</keyword>
<evidence type="ECO:0000259" key="1">
    <source>
        <dbReference type="Pfam" id="PF07589"/>
    </source>
</evidence>
<comment type="caution">
    <text evidence="2">The sequence shown here is derived from an EMBL/GenBank/DDBJ whole genome shotgun (WGS) entry which is preliminary data.</text>
</comment>
<dbReference type="InterPro" id="IPR013424">
    <property type="entry name" value="Ice-binding_C"/>
</dbReference>
<dbReference type="NCBIfam" id="TIGR03370">
    <property type="entry name" value="VPLPA-CTERM"/>
    <property type="match status" value="1"/>
</dbReference>